<protein>
    <submittedName>
        <fullName evidence="2">DndE family protein</fullName>
    </submittedName>
</protein>
<dbReference type="EMBL" id="JAFIRR010000016">
    <property type="protein sequence ID" value="MCO6415211.1"/>
    <property type="molecule type" value="Genomic_DNA"/>
</dbReference>
<dbReference type="Pfam" id="PF08870">
    <property type="entry name" value="DndE"/>
    <property type="match status" value="1"/>
</dbReference>
<dbReference type="Gene3D" id="1.10.1220.160">
    <property type="entry name" value="DNA sulphur modification protein DndE"/>
    <property type="match status" value="1"/>
</dbReference>
<gene>
    <name evidence="2" type="ORF">JYK14_03345</name>
</gene>
<evidence type="ECO:0000313" key="3">
    <source>
        <dbReference type="Proteomes" id="UP001523392"/>
    </source>
</evidence>
<dbReference type="SUPFAM" id="SSF52540">
    <property type="entry name" value="P-loop containing nucleoside triphosphate hydrolases"/>
    <property type="match status" value="1"/>
</dbReference>
<reference evidence="2 3" key="1">
    <citation type="submission" date="2021-12" db="EMBL/GenBank/DDBJ databases">
        <title>Siccirubricoccus leaddurans sp. nov., a high concentration Zn2+ tolerance bacterium.</title>
        <authorList>
            <person name="Cao Y."/>
        </authorList>
    </citation>
    <scope>NUCLEOTIDE SEQUENCE [LARGE SCALE GENOMIC DNA]</scope>
    <source>
        <strain evidence="2 3">KC 17139</strain>
    </source>
</reference>
<dbReference type="InterPro" id="IPR014969">
    <property type="entry name" value="DNA_S_DndE"/>
</dbReference>
<dbReference type="InterPro" id="IPR038472">
    <property type="entry name" value="DndE_sf"/>
</dbReference>
<organism evidence="2 3">
    <name type="scientific">Siccirubricoccus soli</name>
    <dbReference type="NCBI Taxonomy" id="2899147"/>
    <lineage>
        <taxon>Bacteria</taxon>
        <taxon>Pseudomonadati</taxon>
        <taxon>Pseudomonadota</taxon>
        <taxon>Alphaproteobacteria</taxon>
        <taxon>Acetobacterales</taxon>
        <taxon>Roseomonadaceae</taxon>
        <taxon>Siccirubricoccus</taxon>
    </lineage>
</organism>
<dbReference type="Pfam" id="PF01935">
    <property type="entry name" value="DUF87"/>
    <property type="match status" value="1"/>
</dbReference>
<dbReference type="Proteomes" id="UP001523392">
    <property type="component" value="Unassembled WGS sequence"/>
</dbReference>
<proteinExistence type="predicted"/>
<keyword evidence="3" id="KW-1185">Reference proteome</keyword>
<accession>A0ABT1CZW5</accession>
<dbReference type="InterPro" id="IPR051162">
    <property type="entry name" value="T4SS_component"/>
</dbReference>
<dbReference type="PANTHER" id="PTHR30121:SF6">
    <property type="entry name" value="SLR6007 PROTEIN"/>
    <property type="match status" value="1"/>
</dbReference>
<dbReference type="RefSeq" id="WP_252951807.1">
    <property type="nucleotide sequence ID" value="NZ_JAFIRR010000016.1"/>
</dbReference>
<dbReference type="Gene3D" id="3.40.50.300">
    <property type="entry name" value="P-loop containing nucleotide triphosphate hydrolases"/>
    <property type="match status" value="2"/>
</dbReference>
<sequence length="510" mass="55132">MPLGVMDITNAQYRTTRAADAQCSELLKRLGYKVRYLAARLAIARSLSQTEPPDPPLPDDEDEAAGAIRGQQLFGDGSDPAAWLALITQRSGRTNLSRKDFQGLVSAHWRRGADLLTKDWEEANGSLAAFVTRLADLASLAAGDPDRPHRQGDPDEAATLAAAVVLPVGPVAEDAQTGEPVTFPLNTPGGSPHMAIMGGTNSGKTYTALTMLKRLRSFGSVPILAFDFKGDLSDKLAPDIGAEVVSPPRTPVPLHVLSVQVADEMGLREAAGRIRESIGRVKSSKLSGVQSDALREAVLQTLRARPGSGPATLADVSRALALEYQRRNRKPDELTATLNELTQFTLFTPQMSPAEFFGRSWVIRLPQDGTAEVRRLVINLTLDALDRWLNSQPDSPTVEGRRALRHVCMLDEAHVILATRLPALSNLIRMSRSKGGVIMLVSQSPDDFEGEEDGFLDNMGLTLAFNTQAKAGPTRTIFGAGASLAELAVGEALCRIRTEARTRRLIAWRP</sequence>
<feature type="domain" description="Helicase HerA central" evidence="1">
    <location>
        <begin position="191"/>
        <end position="303"/>
    </location>
</feature>
<dbReference type="CDD" id="cd01127">
    <property type="entry name" value="TrwB_TraG_TraD_VirD4"/>
    <property type="match status" value="1"/>
</dbReference>
<comment type="caution">
    <text evidence="2">The sequence shown here is derived from an EMBL/GenBank/DDBJ whole genome shotgun (WGS) entry which is preliminary data.</text>
</comment>
<evidence type="ECO:0000313" key="2">
    <source>
        <dbReference type="EMBL" id="MCO6415211.1"/>
    </source>
</evidence>
<name>A0ABT1CZW5_9PROT</name>
<dbReference type="InterPro" id="IPR027417">
    <property type="entry name" value="P-loop_NTPase"/>
</dbReference>
<dbReference type="PANTHER" id="PTHR30121">
    <property type="entry name" value="UNCHARACTERIZED PROTEIN YJGR-RELATED"/>
    <property type="match status" value="1"/>
</dbReference>
<evidence type="ECO:0000259" key="1">
    <source>
        <dbReference type="Pfam" id="PF01935"/>
    </source>
</evidence>
<dbReference type="InterPro" id="IPR002789">
    <property type="entry name" value="HerA_central"/>
</dbReference>